<sequence length="136" mass="14550">MVSRTGRVAALDSAMRFSAALPTSRRFDSTKNTLAPECFSRTDTMAASCRVLKVQRTAPAMGTAKCSSYIAGTFGLRTATTSPRATPKRVVSTAATRTHLSRVSFHVRRRSPYTTAARAPYTAAARSMKLIGDSGA</sequence>
<name>A0A0A9DQT0_ARUDO</name>
<accession>A0A0A9DQT0</accession>
<reference evidence="1" key="1">
    <citation type="submission" date="2014-09" db="EMBL/GenBank/DDBJ databases">
        <authorList>
            <person name="Magalhaes I.L.F."/>
            <person name="Oliveira U."/>
            <person name="Santos F.R."/>
            <person name="Vidigal T.H.D.A."/>
            <person name="Brescovit A.D."/>
            <person name="Santos A.J."/>
        </authorList>
    </citation>
    <scope>NUCLEOTIDE SEQUENCE</scope>
    <source>
        <tissue evidence="1">Shoot tissue taken approximately 20 cm above the soil surface</tissue>
    </source>
</reference>
<organism evidence="1">
    <name type="scientific">Arundo donax</name>
    <name type="common">Giant reed</name>
    <name type="synonym">Donax arundinaceus</name>
    <dbReference type="NCBI Taxonomy" id="35708"/>
    <lineage>
        <taxon>Eukaryota</taxon>
        <taxon>Viridiplantae</taxon>
        <taxon>Streptophyta</taxon>
        <taxon>Embryophyta</taxon>
        <taxon>Tracheophyta</taxon>
        <taxon>Spermatophyta</taxon>
        <taxon>Magnoliopsida</taxon>
        <taxon>Liliopsida</taxon>
        <taxon>Poales</taxon>
        <taxon>Poaceae</taxon>
        <taxon>PACMAD clade</taxon>
        <taxon>Arundinoideae</taxon>
        <taxon>Arundineae</taxon>
        <taxon>Arundo</taxon>
    </lineage>
</organism>
<proteinExistence type="predicted"/>
<protein>
    <submittedName>
        <fullName evidence="1">Uncharacterized protein</fullName>
    </submittedName>
</protein>
<reference evidence="1" key="2">
    <citation type="journal article" date="2015" name="Data Brief">
        <title>Shoot transcriptome of the giant reed, Arundo donax.</title>
        <authorList>
            <person name="Barrero R.A."/>
            <person name="Guerrero F.D."/>
            <person name="Moolhuijzen P."/>
            <person name="Goolsby J.A."/>
            <person name="Tidwell J."/>
            <person name="Bellgard S.E."/>
            <person name="Bellgard M.I."/>
        </authorList>
    </citation>
    <scope>NUCLEOTIDE SEQUENCE</scope>
    <source>
        <tissue evidence="1">Shoot tissue taken approximately 20 cm above the soil surface</tissue>
    </source>
</reference>
<dbReference type="AlphaFoldDB" id="A0A0A9DQT0"/>
<evidence type="ECO:0000313" key="1">
    <source>
        <dbReference type="EMBL" id="JAD90126.1"/>
    </source>
</evidence>
<dbReference type="EMBL" id="GBRH01207769">
    <property type="protein sequence ID" value="JAD90126.1"/>
    <property type="molecule type" value="Transcribed_RNA"/>
</dbReference>